<dbReference type="Gene3D" id="6.10.250.690">
    <property type="match status" value="1"/>
</dbReference>
<keyword evidence="3 8" id="KW-0597">Phosphoprotein</keyword>
<keyword evidence="4" id="KW-0902">Two-component regulatory system</keyword>
<evidence type="ECO:0000313" key="13">
    <source>
        <dbReference type="Proteomes" id="UP000178797"/>
    </source>
</evidence>
<dbReference type="SMART" id="SM00448">
    <property type="entry name" value="REC"/>
    <property type="match status" value="1"/>
</dbReference>
<feature type="domain" description="OmpR/PhoB-type" evidence="11">
    <location>
        <begin position="132"/>
        <end position="231"/>
    </location>
</feature>
<dbReference type="PANTHER" id="PTHR48111">
    <property type="entry name" value="REGULATOR OF RPOS"/>
    <property type="match status" value="1"/>
</dbReference>
<dbReference type="Pfam" id="PF00486">
    <property type="entry name" value="Trans_reg_C"/>
    <property type="match status" value="1"/>
</dbReference>
<evidence type="ECO:0000256" key="4">
    <source>
        <dbReference type="ARBA" id="ARBA00023012"/>
    </source>
</evidence>
<feature type="DNA-binding region" description="OmpR/PhoB-type" evidence="9">
    <location>
        <begin position="132"/>
        <end position="231"/>
    </location>
</feature>
<dbReference type="GO" id="GO:0000156">
    <property type="term" value="F:phosphorelay response regulator activity"/>
    <property type="evidence" value="ECO:0007669"/>
    <property type="project" value="TreeGrafter"/>
</dbReference>
<evidence type="ECO:0000256" key="9">
    <source>
        <dbReference type="PROSITE-ProRule" id="PRU01091"/>
    </source>
</evidence>
<keyword evidence="7" id="KW-0804">Transcription</keyword>
<dbReference type="PROSITE" id="PS51755">
    <property type="entry name" value="OMPR_PHOB"/>
    <property type="match status" value="1"/>
</dbReference>
<dbReference type="Gene3D" id="1.10.10.10">
    <property type="entry name" value="Winged helix-like DNA-binding domain superfamily/Winged helix DNA-binding domain"/>
    <property type="match status" value="1"/>
</dbReference>
<dbReference type="GO" id="GO:0032993">
    <property type="term" value="C:protein-DNA complex"/>
    <property type="evidence" value="ECO:0007669"/>
    <property type="project" value="TreeGrafter"/>
</dbReference>
<dbReference type="CDD" id="cd00383">
    <property type="entry name" value="trans_reg_C"/>
    <property type="match status" value="1"/>
</dbReference>
<keyword evidence="6 9" id="KW-0238">DNA-binding</keyword>
<sequence>MANTKILIIDDDQKLVGMVKNYLEKDGYEIFTAFDGAEGINKIESQRPDLVILDLMLPKLDGLEVCRLTRKESSIPILMLSAKGEEADIVVGLELGADDYLSKPFSLRELSARVKAILRRVSKLKEDEKTKKKVIKFKTFQIDFQKHEVLIKSEKIDLTATEFALLAMLATNPGRVFTRDQLLDGARGRELTPFDRSIDIHISHLRQKIEPDPKEPAYIKTVWGVGYKFEDEE</sequence>
<dbReference type="EMBL" id="MGDE01000107">
    <property type="protein sequence ID" value="OGL46035.1"/>
    <property type="molecule type" value="Genomic_DNA"/>
</dbReference>
<organism evidence="12 13">
    <name type="scientific">Candidatus Schekmanbacteria bacterium RBG_16_38_10</name>
    <dbReference type="NCBI Taxonomy" id="1817879"/>
    <lineage>
        <taxon>Bacteria</taxon>
        <taxon>Candidatus Schekmaniibacteriota</taxon>
    </lineage>
</organism>
<evidence type="ECO:0000256" key="3">
    <source>
        <dbReference type="ARBA" id="ARBA00022553"/>
    </source>
</evidence>
<evidence type="ECO:0000256" key="6">
    <source>
        <dbReference type="ARBA" id="ARBA00023125"/>
    </source>
</evidence>
<keyword evidence="2" id="KW-0963">Cytoplasm</keyword>
<gene>
    <name evidence="12" type="ORF">A2W05_04200</name>
</gene>
<protein>
    <submittedName>
        <fullName evidence="12">DNA-binding response regulator</fullName>
    </submittedName>
</protein>
<comment type="caution">
    <text evidence="12">The sequence shown here is derived from an EMBL/GenBank/DDBJ whole genome shotgun (WGS) entry which is preliminary data.</text>
</comment>
<dbReference type="InterPro" id="IPR039420">
    <property type="entry name" value="WalR-like"/>
</dbReference>
<evidence type="ECO:0000256" key="7">
    <source>
        <dbReference type="ARBA" id="ARBA00023163"/>
    </source>
</evidence>
<dbReference type="InterPro" id="IPR036388">
    <property type="entry name" value="WH-like_DNA-bd_sf"/>
</dbReference>
<feature type="domain" description="Response regulatory" evidence="10">
    <location>
        <begin position="5"/>
        <end position="118"/>
    </location>
</feature>
<proteinExistence type="predicted"/>
<comment type="subcellular location">
    <subcellularLocation>
        <location evidence="1">Cytoplasm</location>
    </subcellularLocation>
</comment>
<dbReference type="InterPro" id="IPR011006">
    <property type="entry name" value="CheY-like_superfamily"/>
</dbReference>
<dbReference type="Pfam" id="PF00072">
    <property type="entry name" value="Response_reg"/>
    <property type="match status" value="1"/>
</dbReference>
<accession>A0A1F7RWV6</accession>
<dbReference type="SMART" id="SM00862">
    <property type="entry name" value="Trans_reg_C"/>
    <property type="match status" value="1"/>
</dbReference>
<evidence type="ECO:0000256" key="5">
    <source>
        <dbReference type="ARBA" id="ARBA00023015"/>
    </source>
</evidence>
<dbReference type="SUPFAM" id="SSF46894">
    <property type="entry name" value="C-terminal effector domain of the bipartite response regulators"/>
    <property type="match status" value="1"/>
</dbReference>
<dbReference type="InterPro" id="IPR016032">
    <property type="entry name" value="Sig_transdc_resp-reg_C-effctor"/>
</dbReference>
<dbReference type="FunFam" id="3.40.50.2300:FF:000001">
    <property type="entry name" value="DNA-binding response regulator PhoB"/>
    <property type="match status" value="1"/>
</dbReference>
<dbReference type="PROSITE" id="PS50110">
    <property type="entry name" value="RESPONSE_REGULATORY"/>
    <property type="match status" value="1"/>
</dbReference>
<dbReference type="GO" id="GO:0006355">
    <property type="term" value="P:regulation of DNA-templated transcription"/>
    <property type="evidence" value="ECO:0007669"/>
    <property type="project" value="InterPro"/>
</dbReference>
<dbReference type="PANTHER" id="PTHR48111:SF40">
    <property type="entry name" value="PHOSPHATE REGULON TRANSCRIPTIONAL REGULATORY PROTEIN PHOB"/>
    <property type="match status" value="1"/>
</dbReference>
<name>A0A1F7RWV6_9BACT</name>
<dbReference type="GO" id="GO:0000976">
    <property type="term" value="F:transcription cis-regulatory region binding"/>
    <property type="evidence" value="ECO:0007669"/>
    <property type="project" value="TreeGrafter"/>
</dbReference>
<feature type="modified residue" description="4-aspartylphosphate" evidence="8">
    <location>
        <position position="54"/>
    </location>
</feature>
<keyword evidence="5" id="KW-0805">Transcription regulation</keyword>
<evidence type="ECO:0000313" key="12">
    <source>
        <dbReference type="EMBL" id="OGL46035.1"/>
    </source>
</evidence>
<dbReference type="AlphaFoldDB" id="A0A1F7RWV6"/>
<evidence type="ECO:0000256" key="8">
    <source>
        <dbReference type="PROSITE-ProRule" id="PRU00169"/>
    </source>
</evidence>
<dbReference type="GO" id="GO:0005829">
    <property type="term" value="C:cytosol"/>
    <property type="evidence" value="ECO:0007669"/>
    <property type="project" value="TreeGrafter"/>
</dbReference>
<dbReference type="Proteomes" id="UP000178797">
    <property type="component" value="Unassembled WGS sequence"/>
</dbReference>
<dbReference type="InterPro" id="IPR001789">
    <property type="entry name" value="Sig_transdc_resp-reg_receiver"/>
</dbReference>
<evidence type="ECO:0000259" key="10">
    <source>
        <dbReference type="PROSITE" id="PS50110"/>
    </source>
</evidence>
<dbReference type="InterPro" id="IPR001867">
    <property type="entry name" value="OmpR/PhoB-type_DNA-bd"/>
</dbReference>
<dbReference type="FunFam" id="1.10.10.10:FF:000099">
    <property type="entry name" value="Two-component system response regulator TorR"/>
    <property type="match status" value="1"/>
</dbReference>
<dbReference type="Gene3D" id="3.40.50.2300">
    <property type="match status" value="1"/>
</dbReference>
<evidence type="ECO:0000256" key="1">
    <source>
        <dbReference type="ARBA" id="ARBA00004496"/>
    </source>
</evidence>
<evidence type="ECO:0000259" key="11">
    <source>
        <dbReference type="PROSITE" id="PS51755"/>
    </source>
</evidence>
<evidence type="ECO:0000256" key="2">
    <source>
        <dbReference type="ARBA" id="ARBA00022490"/>
    </source>
</evidence>
<reference evidence="12 13" key="1">
    <citation type="journal article" date="2016" name="Nat. Commun.">
        <title>Thousands of microbial genomes shed light on interconnected biogeochemical processes in an aquifer system.</title>
        <authorList>
            <person name="Anantharaman K."/>
            <person name="Brown C.T."/>
            <person name="Hug L.A."/>
            <person name="Sharon I."/>
            <person name="Castelle C.J."/>
            <person name="Probst A.J."/>
            <person name="Thomas B.C."/>
            <person name="Singh A."/>
            <person name="Wilkins M.J."/>
            <person name="Karaoz U."/>
            <person name="Brodie E.L."/>
            <person name="Williams K.H."/>
            <person name="Hubbard S.S."/>
            <person name="Banfield J.F."/>
        </authorList>
    </citation>
    <scope>NUCLEOTIDE SEQUENCE [LARGE SCALE GENOMIC DNA]</scope>
</reference>
<dbReference type="SUPFAM" id="SSF52172">
    <property type="entry name" value="CheY-like"/>
    <property type="match status" value="1"/>
</dbReference>